<feature type="compositionally biased region" description="Pro residues" evidence="1">
    <location>
        <begin position="519"/>
        <end position="542"/>
    </location>
</feature>
<feature type="compositionally biased region" description="Low complexity" evidence="1">
    <location>
        <begin position="737"/>
        <end position="751"/>
    </location>
</feature>
<evidence type="ECO:0000256" key="1">
    <source>
        <dbReference type="SAM" id="MobiDB-lite"/>
    </source>
</evidence>
<name>A0AAV2M488_KNICA</name>
<feature type="region of interest" description="Disordered" evidence="1">
    <location>
        <begin position="1"/>
        <end position="762"/>
    </location>
</feature>
<feature type="compositionally biased region" description="Pro residues" evidence="1">
    <location>
        <begin position="286"/>
        <end position="325"/>
    </location>
</feature>
<accession>A0AAV2M488</accession>
<organism evidence="2 3">
    <name type="scientific">Knipowitschia caucasica</name>
    <name type="common">Caucasian dwarf goby</name>
    <name type="synonym">Pomatoschistus caucasicus</name>
    <dbReference type="NCBI Taxonomy" id="637954"/>
    <lineage>
        <taxon>Eukaryota</taxon>
        <taxon>Metazoa</taxon>
        <taxon>Chordata</taxon>
        <taxon>Craniata</taxon>
        <taxon>Vertebrata</taxon>
        <taxon>Euteleostomi</taxon>
        <taxon>Actinopterygii</taxon>
        <taxon>Neopterygii</taxon>
        <taxon>Teleostei</taxon>
        <taxon>Neoteleostei</taxon>
        <taxon>Acanthomorphata</taxon>
        <taxon>Gobiaria</taxon>
        <taxon>Gobiiformes</taxon>
        <taxon>Gobioidei</taxon>
        <taxon>Gobiidae</taxon>
        <taxon>Gobiinae</taxon>
        <taxon>Knipowitschia</taxon>
    </lineage>
</organism>
<sequence>MEEHTEAHAYKPLLSQESLIDEVDSDSDDLTVKKKPVKKASEGSLSPRAAPSPSPRAPNPLDSSNPGDHPRRWCRRGGSPAGPPCSPASPRPPPLAPVPPPGPAPALPPPPADTPQAPYRPDPLTQPPPPPHPPLADFPPLPASNPPPHTLLLPRPHETPPPLRLGAIPDGGYPATSRSRTVRSDPAPNPPYQSPLAAPAPRSPPRASPPAARTPHPDRCGDSARHAPHRATAVAPLDRPSYHTIPPLEPRLPPPRLLAGARPPATHRRLQPPPAWISRPSRCPRRPVPPPPPPTAIPPVGGNPPPGPREPLPPPQHARAPPLPLPSAGLPAIRLPALALGPPPSPPHPRPAALDCSENPRPGGEPPRCPLATTHRVAVTRRPLRPQSARSGRTTNTPPHHRKTKAPPRLTAQHSPPRPGTPAQLPGPPVLRYRYRPPPEQGAIPCRTPSRLPPPRGGRDRPTPRRFTPPARSRPASASPVGRHCRPSAALPRCPPLRCGWGGRAPMPRRPGARVTPSAIPPPSAPPPAPPSPVPRWCPAWPPHRARLPRPLKPVSPGPLPPPRSASPRGRGSRKTLTETPRLAPIRTTTREPLPPPLPRHVKKRRSPPPTTGFPPRCRGRPPAPPWYAPGPAPPPLPPGPDRATPCPSARPRGRPMVTAPRCAERPGSPKRDPAHVSTAPPRAAGGTPLPTRPPPLALPATAAPSDHPLRSAGARPGGSRPRLFWWGPPAGGGVGPVWARRGATGRPAAPRGEDTRAAARG</sequence>
<dbReference type="AlphaFoldDB" id="A0AAV2M488"/>
<feature type="compositionally biased region" description="Basic and acidic residues" evidence="1">
    <location>
        <begin position="752"/>
        <end position="762"/>
    </location>
</feature>
<gene>
    <name evidence="2" type="ORF">KC01_LOCUS35067</name>
</gene>
<dbReference type="EMBL" id="OZ035828">
    <property type="protein sequence ID" value="CAL1608080.1"/>
    <property type="molecule type" value="Genomic_DNA"/>
</dbReference>
<feature type="compositionally biased region" description="Low complexity" evidence="1">
    <location>
        <begin position="465"/>
        <end position="482"/>
    </location>
</feature>
<feature type="compositionally biased region" description="Basic and acidic residues" evidence="1">
    <location>
        <begin position="215"/>
        <end position="225"/>
    </location>
</feature>
<feature type="compositionally biased region" description="Polar residues" evidence="1">
    <location>
        <begin position="388"/>
        <end position="398"/>
    </location>
</feature>
<feature type="compositionally biased region" description="Pro residues" evidence="1">
    <location>
        <begin position="622"/>
        <end position="641"/>
    </location>
</feature>
<feature type="compositionally biased region" description="Acidic residues" evidence="1">
    <location>
        <begin position="19"/>
        <end position="29"/>
    </location>
</feature>
<feature type="compositionally biased region" description="Pro residues" evidence="1">
    <location>
        <begin position="416"/>
        <end position="429"/>
    </location>
</feature>
<keyword evidence="3" id="KW-1185">Reference proteome</keyword>
<feature type="compositionally biased region" description="Pro residues" evidence="1">
    <location>
        <begin position="341"/>
        <end position="350"/>
    </location>
</feature>
<dbReference type="Proteomes" id="UP001497482">
    <property type="component" value="Chromosome 6"/>
</dbReference>
<feature type="compositionally biased region" description="Pro residues" evidence="1">
    <location>
        <begin position="247"/>
        <end position="256"/>
    </location>
</feature>
<feature type="compositionally biased region" description="Pro residues" evidence="1">
    <location>
        <begin position="551"/>
        <end position="565"/>
    </location>
</feature>
<evidence type="ECO:0008006" key="4">
    <source>
        <dbReference type="Google" id="ProtNLM"/>
    </source>
</evidence>
<evidence type="ECO:0000313" key="3">
    <source>
        <dbReference type="Proteomes" id="UP001497482"/>
    </source>
</evidence>
<feature type="compositionally biased region" description="Pro residues" evidence="1">
    <location>
        <begin position="81"/>
        <end position="149"/>
    </location>
</feature>
<protein>
    <recommendedName>
        <fullName evidence="4">Basic proline-rich protein-like</fullName>
    </recommendedName>
</protein>
<feature type="compositionally biased region" description="Low complexity" evidence="1">
    <location>
        <begin position="326"/>
        <end position="340"/>
    </location>
</feature>
<evidence type="ECO:0000313" key="2">
    <source>
        <dbReference type="EMBL" id="CAL1608080.1"/>
    </source>
</evidence>
<reference evidence="2 3" key="1">
    <citation type="submission" date="2024-04" db="EMBL/GenBank/DDBJ databases">
        <authorList>
            <person name="Waldvogel A.-M."/>
            <person name="Schoenle A."/>
        </authorList>
    </citation>
    <scope>NUCLEOTIDE SEQUENCE [LARGE SCALE GENOMIC DNA]</scope>
</reference>
<feature type="compositionally biased region" description="Basic and acidic residues" evidence="1">
    <location>
        <begin position="663"/>
        <end position="675"/>
    </location>
</feature>
<proteinExistence type="predicted"/>